<dbReference type="RefSeq" id="WP_349278227.1">
    <property type="nucleotide sequence ID" value="NZ_CBCSCU010000047.1"/>
</dbReference>
<dbReference type="InterPro" id="IPR021736">
    <property type="entry name" value="DUF3305"/>
</dbReference>
<dbReference type="EMBL" id="CP157675">
    <property type="protein sequence ID" value="XBP69541.1"/>
    <property type="molecule type" value="Genomic_DNA"/>
</dbReference>
<proteinExistence type="predicted"/>
<accession>A0AAU7LPM2</accession>
<sequence length="195" mass="22494">MPDFLVQSPESDEALRRPCMDVAVVMRRERIASAWQPWRWVLADVVPHEDGFGRQPRLLLKDANEERWLHPGFRVELHRGDAEGYYLNVTTPQPCFWVVWRMEEEAALADEPVAVPQIVTLSYHDAGRWLDAQETVEQVPAPPDVVQWMQHFVDEHHVLEAKRRQRPQSFKPLVDRFGSPARVSTEKKFGGGGHG</sequence>
<protein>
    <submittedName>
        <fullName evidence="1">DUF3305 domain-containing protein</fullName>
    </submittedName>
</protein>
<dbReference type="Pfam" id="PF11749">
    <property type="entry name" value="DUF3305"/>
    <property type="match status" value="1"/>
</dbReference>
<dbReference type="AlphaFoldDB" id="A0AAU7LPM2"/>
<gene>
    <name evidence="1" type="ORF">ABLV49_16860</name>
</gene>
<reference evidence="1" key="1">
    <citation type="submission" date="2024-05" db="EMBL/GenBank/DDBJ databases">
        <authorList>
            <person name="Bunk B."/>
            <person name="Swiderski J."/>
            <person name="Sproer C."/>
            <person name="Thiel V."/>
        </authorList>
    </citation>
    <scope>NUCLEOTIDE SEQUENCE</scope>
    <source>
        <strain evidence="1">DSM 17735</strain>
    </source>
</reference>
<name>A0AAU7LPM2_9BURK</name>
<evidence type="ECO:0000313" key="1">
    <source>
        <dbReference type="EMBL" id="XBP69541.1"/>
    </source>
</evidence>
<organism evidence="1">
    <name type="scientific">Polaromonas hydrogenivorans</name>
    <dbReference type="NCBI Taxonomy" id="335476"/>
    <lineage>
        <taxon>Bacteria</taxon>
        <taxon>Pseudomonadati</taxon>
        <taxon>Pseudomonadota</taxon>
        <taxon>Betaproteobacteria</taxon>
        <taxon>Burkholderiales</taxon>
        <taxon>Comamonadaceae</taxon>
        <taxon>Polaromonas</taxon>
    </lineage>
</organism>